<dbReference type="SUPFAM" id="SSF51735">
    <property type="entry name" value="NAD(P)-binding Rossmann-fold domains"/>
    <property type="match status" value="1"/>
</dbReference>
<keyword evidence="5" id="KW-1185">Reference proteome</keyword>
<dbReference type="PRINTS" id="PR00080">
    <property type="entry name" value="SDRFAMILY"/>
</dbReference>
<dbReference type="Proteomes" id="UP000238220">
    <property type="component" value="Unassembled WGS sequence"/>
</dbReference>
<evidence type="ECO:0000256" key="3">
    <source>
        <dbReference type="RuleBase" id="RU000363"/>
    </source>
</evidence>
<dbReference type="Gene3D" id="3.40.50.720">
    <property type="entry name" value="NAD(P)-binding Rossmann-like Domain"/>
    <property type="match status" value="1"/>
</dbReference>
<dbReference type="InterPro" id="IPR036291">
    <property type="entry name" value="NAD(P)-bd_dom_sf"/>
</dbReference>
<evidence type="ECO:0000256" key="2">
    <source>
        <dbReference type="ARBA" id="ARBA00023002"/>
    </source>
</evidence>
<proteinExistence type="inferred from homology"/>
<keyword evidence="2" id="KW-0560">Oxidoreductase</keyword>
<dbReference type="InterPro" id="IPR020904">
    <property type="entry name" value="Sc_DH/Rdtase_CS"/>
</dbReference>
<dbReference type="PROSITE" id="PS00061">
    <property type="entry name" value="ADH_SHORT"/>
    <property type="match status" value="1"/>
</dbReference>
<comment type="similarity">
    <text evidence="1 3">Belongs to the short-chain dehydrogenases/reductases (SDR) family.</text>
</comment>
<sequence>MQQRIFITGGASGLGRALAERYAREGWRVCVADIDPAKGAATVAALAQYGGGGHYLNCDVRREADLQAAADWLQYHWGGVDVVVNNAGVAVAGGIGELPMRDWEWITDINLLGVARGCKVFTPLFRAQGHGYFINVASMAGLIHPPKMAAYCATKAAVVALSEVLAVELASDRIGVSVVCPDFFRTNLADSLRASDDQVAALTRKLVTRARVSAEEIADQVFAGVAEGRFRIVTHRRGYVAWMAKRLLPWRAFSAAVRREAGRMMAPRKAG</sequence>
<gene>
    <name evidence="4" type="ORF">C3942_10730</name>
</gene>
<dbReference type="GO" id="GO:0016491">
    <property type="term" value="F:oxidoreductase activity"/>
    <property type="evidence" value="ECO:0007669"/>
    <property type="project" value="UniProtKB-KW"/>
</dbReference>
<dbReference type="NCBIfam" id="NF004196">
    <property type="entry name" value="PRK05650.1"/>
    <property type="match status" value="1"/>
</dbReference>
<protein>
    <submittedName>
        <fullName evidence="4">Short chain dehydrogenase</fullName>
    </submittedName>
</protein>
<evidence type="ECO:0000313" key="5">
    <source>
        <dbReference type="Proteomes" id="UP000238220"/>
    </source>
</evidence>
<dbReference type="PANTHER" id="PTHR44196:SF1">
    <property type="entry name" value="DEHYDROGENASE_REDUCTASE SDR FAMILY MEMBER 7B"/>
    <property type="match status" value="1"/>
</dbReference>
<comment type="caution">
    <text evidence="4">The sequence shown here is derived from an EMBL/GenBank/DDBJ whole genome shotgun (WGS) entry which is preliminary data.</text>
</comment>
<reference evidence="4 5" key="1">
    <citation type="submission" date="2018-02" db="EMBL/GenBank/DDBJ databases">
        <title>Genome sequencing of Solimonas sp. HR-BB.</title>
        <authorList>
            <person name="Lee Y."/>
            <person name="Jeon C.O."/>
        </authorList>
    </citation>
    <scope>NUCLEOTIDE SEQUENCE [LARGE SCALE GENOMIC DNA]</scope>
    <source>
        <strain evidence="4 5">HR-BB</strain>
    </source>
</reference>
<dbReference type="EMBL" id="PSNW01000005">
    <property type="protein sequence ID" value="PPE73867.1"/>
    <property type="molecule type" value="Genomic_DNA"/>
</dbReference>
<name>A0A2S5TG16_9GAMM</name>
<accession>A0A2S5TG16</accession>
<dbReference type="PRINTS" id="PR00081">
    <property type="entry name" value="GDHRDH"/>
</dbReference>
<dbReference type="FunFam" id="3.40.50.720:FF:000084">
    <property type="entry name" value="Short-chain dehydrogenase reductase"/>
    <property type="match status" value="1"/>
</dbReference>
<dbReference type="Pfam" id="PF00106">
    <property type="entry name" value="adh_short"/>
    <property type="match status" value="1"/>
</dbReference>
<dbReference type="OrthoDB" id="9786435at2"/>
<organism evidence="4 5">
    <name type="scientific">Solimonas fluminis</name>
    <dbReference type="NCBI Taxonomy" id="2086571"/>
    <lineage>
        <taxon>Bacteria</taxon>
        <taxon>Pseudomonadati</taxon>
        <taxon>Pseudomonadota</taxon>
        <taxon>Gammaproteobacteria</taxon>
        <taxon>Nevskiales</taxon>
        <taxon>Nevskiaceae</taxon>
        <taxon>Solimonas</taxon>
    </lineage>
</organism>
<dbReference type="CDD" id="cd05233">
    <property type="entry name" value="SDR_c"/>
    <property type="match status" value="1"/>
</dbReference>
<dbReference type="GO" id="GO:0016020">
    <property type="term" value="C:membrane"/>
    <property type="evidence" value="ECO:0007669"/>
    <property type="project" value="TreeGrafter"/>
</dbReference>
<dbReference type="PANTHER" id="PTHR44196">
    <property type="entry name" value="DEHYDROGENASE/REDUCTASE SDR FAMILY MEMBER 7B"/>
    <property type="match status" value="1"/>
</dbReference>
<dbReference type="InterPro" id="IPR002347">
    <property type="entry name" value="SDR_fam"/>
</dbReference>
<dbReference type="AlphaFoldDB" id="A0A2S5TG16"/>
<evidence type="ECO:0000313" key="4">
    <source>
        <dbReference type="EMBL" id="PPE73867.1"/>
    </source>
</evidence>
<evidence type="ECO:0000256" key="1">
    <source>
        <dbReference type="ARBA" id="ARBA00006484"/>
    </source>
</evidence>
<dbReference type="RefSeq" id="WP_104230382.1">
    <property type="nucleotide sequence ID" value="NZ_PSNW01000005.1"/>
</dbReference>